<dbReference type="InParanoid" id="A0A0C3ESH0"/>
<dbReference type="GO" id="GO:0016020">
    <property type="term" value="C:membrane"/>
    <property type="evidence" value="ECO:0007669"/>
    <property type="project" value="TreeGrafter"/>
</dbReference>
<dbReference type="PANTHER" id="PTHR12894:SF27">
    <property type="entry name" value="TRANSFORMING GROWTH FACTOR-BETA RECEPTOR-ASSOCIATED PROTEIN 1"/>
    <property type="match status" value="1"/>
</dbReference>
<reference evidence="3" key="2">
    <citation type="submission" date="2015-01" db="EMBL/GenBank/DDBJ databases">
        <title>Evolutionary Origins and Diversification of the Mycorrhizal Mutualists.</title>
        <authorList>
            <consortium name="DOE Joint Genome Institute"/>
            <consortium name="Mycorrhizal Genomics Consortium"/>
            <person name="Kohler A."/>
            <person name="Kuo A."/>
            <person name="Nagy L.G."/>
            <person name="Floudas D."/>
            <person name="Copeland A."/>
            <person name="Barry K.W."/>
            <person name="Cichocki N."/>
            <person name="Veneault-Fourrey C."/>
            <person name="LaButti K."/>
            <person name="Lindquist E.A."/>
            <person name="Lipzen A."/>
            <person name="Lundell T."/>
            <person name="Morin E."/>
            <person name="Murat C."/>
            <person name="Riley R."/>
            <person name="Ohm R."/>
            <person name="Sun H."/>
            <person name="Tunlid A."/>
            <person name="Henrissat B."/>
            <person name="Grigoriev I.V."/>
            <person name="Hibbett D.S."/>
            <person name="Martin F."/>
        </authorList>
    </citation>
    <scope>NUCLEOTIDE SEQUENCE [LARGE SCALE GENOMIC DNA]</scope>
    <source>
        <strain evidence="3">Foug A</strain>
    </source>
</reference>
<feature type="compositionally biased region" description="Low complexity" evidence="1">
    <location>
        <begin position="260"/>
        <end position="282"/>
    </location>
</feature>
<keyword evidence="3" id="KW-1185">Reference proteome</keyword>
<name>A0A0C3ESH0_9AGAM</name>
<protein>
    <submittedName>
        <fullName evidence="2">Uncharacterized protein</fullName>
    </submittedName>
</protein>
<dbReference type="GO" id="GO:0005737">
    <property type="term" value="C:cytoplasm"/>
    <property type="evidence" value="ECO:0007669"/>
    <property type="project" value="TreeGrafter"/>
</dbReference>
<feature type="region of interest" description="Disordered" evidence="1">
    <location>
        <begin position="517"/>
        <end position="546"/>
    </location>
</feature>
<reference evidence="2 3" key="1">
    <citation type="submission" date="2014-04" db="EMBL/GenBank/DDBJ databases">
        <authorList>
            <consortium name="DOE Joint Genome Institute"/>
            <person name="Kuo A."/>
            <person name="Kohler A."/>
            <person name="Nagy L.G."/>
            <person name="Floudas D."/>
            <person name="Copeland A."/>
            <person name="Barry K.W."/>
            <person name="Cichocki N."/>
            <person name="Veneault-Fourrey C."/>
            <person name="LaButti K."/>
            <person name="Lindquist E.A."/>
            <person name="Lipzen A."/>
            <person name="Lundell T."/>
            <person name="Morin E."/>
            <person name="Murat C."/>
            <person name="Sun H."/>
            <person name="Tunlid A."/>
            <person name="Henrissat B."/>
            <person name="Grigoriev I.V."/>
            <person name="Hibbett D.S."/>
            <person name="Martin F."/>
            <person name="Nordberg H.P."/>
            <person name="Cantor M.N."/>
            <person name="Hua S.X."/>
        </authorList>
    </citation>
    <scope>NUCLEOTIDE SEQUENCE [LARGE SCALE GENOMIC DNA]</scope>
    <source>
        <strain evidence="2 3">Foug A</strain>
    </source>
</reference>
<feature type="region of interest" description="Disordered" evidence="1">
    <location>
        <begin position="259"/>
        <end position="310"/>
    </location>
</feature>
<evidence type="ECO:0000256" key="1">
    <source>
        <dbReference type="SAM" id="MobiDB-lite"/>
    </source>
</evidence>
<proteinExistence type="predicted"/>
<dbReference type="AlphaFoldDB" id="A0A0C3ESH0"/>
<dbReference type="PANTHER" id="PTHR12894">
    <property type="entry name" value="CNH DOMAIN CONTAINING"/>
    <property type="match status" value="1"/>
</dbReference>
<organism evidence="2 3">
    <name type="scientific">Scleroderma citrinum Foug A</name>
    <dbReference type="NCBI Taxonomy" id="1036808"/>
    <lineage>
        <taxon>Eukaryota</taxon>
        <taxon>Fungi</taxon>
        <taxon>Dikarya</taxon>
        <taxon>Basidiomycota</taxon>
        <taxon>Agaricomycotina</taxon>
        <taxon>Agaricomycetes</taxon>
        <taxon>Agaricomycetidae</taxon>
        <taxon>Boletales</taxon>
        <taxon>Sclerodermatineae</taxon>
        <taxon>Sclerodermataceae</taxon>
        <taxon>Scleroderma</taxon>
    </lineage>
</organism>
<evidence type="ECO:0000313" key="3">
    <source>
        <dbReference type="Proteomes" id="UP000053989"/>
    </source>
</evidence>
<dbReference type="GO" id="GO:0034058">
    <property type="term" value="P:endosomal vesicle fusion"/>
    <property type="evidence" value="ECO:0007669"/>
    <property type="project" value="TreeGrafter"/>
</dbReference>
<sequence length="844" mass="91757">MLKSSWLPSSVLIFGQTSVHALIRPPLTVQVEFLLEDGRPADAEELLDKATISGIQPEIQQYLHQCIAFKLMGRTQFQKSTRHFVEGAIDPRLLLSYFEELRPALYEKTSCSTSLSEDKLRVNAQDDYLEVEIYTGIDQHRPSETSVDDIIATNLVRNYSPHLRPQTHLETYDSTGAVASSDSSSPVSGTCTHPATIAMRDALRNEANEMIKSVLSAILAEQVNPGTREVVEITSTALALCHAHSGDIPSLLASFAPLQSRSTARTTSRPPSRSASRPSSSSYVHPPPSEISKGASSHPSRPPSSSPCPPTVTIRPHVLAPVLAKLGLWGPLIELWRAVGDVRKLISVLAGLVEETYHDPTVPDPLGQIYAILSALQQPERPMVGTGITVSTISETEKQSLIRKWGPWFAIRDVERGLALLTSTPTRIRSSTAVGSRTKEKEQEKADEFAVLGELRKARVEAAKRYLEWLIVVKGREVCLDPSLRAELVHDCIDDLFKYLEDEAVVKLWRAKAASYASSPTNPVPSTLLPTTPSPHATHPTSSPSLTNAIPLRPPFLSYFASTTPDSPSKRARIKALLILQATIYRGSESVAVATHVQERLTQGGWEKVLGLEMAVLHSKLSPPSVVLRALHALRDNATAETYASSGGTYGVISARIASSAAEGCGLGEWAKWFAKAMEDRGPVSKGLNGFNSEKLESTGGSAEMLKTLVQVYSEEGDIHQVSRLLSSQAESLDVVDIIPLVPASWPLHSVSSFLIRSLRRPLHAKHEGQIVKAISAGQNLDFLEQSYVIIRDEGAIIEEAVEDDEGGGSAEDFDEKSSLVEKVAMQLGQGDVHVADLDTRNGG</sequence>
<evidence type="ECO:0000313" key="2">
    <source>
        <dbReference type="EMBL" id="KIM70771.1"/>
    </source>
</evidence>
<dbReference type="HOGENOM" id="CLU_004400_1_0_1"/>
<feature type="compositionally biased region" description="Low complexity" evidence="1">
    <location>
        <begin position="518"/>
        <end position="546"/>
    </location>
</feature>
<dbReference type="Proteomes" id="UP000053989">
    <property type="component" value="Unassembled WGS sequence"/>
</dbReference>
<dbReference type="InterPro" id="IPR032914">
    <property type="entry name" value="Vam6/VPS39/TRAP1"/>
</dbReference>
<dbReference type="OrthoDB" id="10258882at2759"/>
<accession>A0A0C3ESH0</accession>
<dbReference type="STRING" id="1036808.A0A0C3ESH0"/>
<gene>
    <name evidence="2" type="ORF">SCLCIDRAFT_100585</name>
</gene>
<feature type="compositionally biased region" description="Pro residues" evidence="1">
    <location>
        <begin position="300"/>
        <end position="310"/>
    </location>
</feature>
<dbReference type="EMBL" id="KN822004">
    <property type="protein sequence ID" value="KIM70771.1"/>
    <property type="molecule type" value="Genomic_DNA"/>
</dbReference>
<dbReference type="GO" id="GO:0006914">
    <property type="term" value="P:autophagy"/>
    <property type="evidence" value="ECO:0007669"/>
    <property type="project" value="TreeGrafter"/>
</dbReference>